<accession>A0A0N8KM82</accession>
<dbReference type="EMBL" id="LJZR01000040">
    <property type="protein sequence ID" value="KPQ33010.1"/>
    <property type="molecule type" value="Genomic_DNA"/>
</dbReference>
<dbReference type="Proteomes" id="UP000050465">
    <property type="component" value="Unassembled WGS sequence"/>
</dbReference>
<dbReference type="AlphaFoldDB" id="A0A0N8KM82"/>
<sequence length="187" mass="21312">MAELSEALSDALMGKDVRLNYVLMTDETHQRFVAACDQLGWARKSLVQQCIQSFFTEHRSFYCNAAIADAAARGIHQNQYYSLLRDGDEGKLPVYLNLRPSFGESPIATTPPVPTDTSNRRRYSTVTMGDFNYVLLKVAKLVDNDSWAGITSRIVSWHFSNYWENVYLPQIAMDEKRTFELPAVFEP</sequence>
<gene>
    <name evidence="1" type="ORF">HLUCCA11_19820</name>
</gene>
<comment type="caution">
    <text evidence="1">The sequence shown here is derived from an EMBL/GenBank/DDBJ whole genome shotgun (WGS) entry which is preliminary data.</text>
</comment>
<organism evidence="1 2">
    <name type="scientific">Phormidesmis priestleyi Ana</name>
    <dbReference type="NCBI Taxonomy" id="1666911"/>
    <lineage>
        <taxon>Bacteria</taxon>
        <taxon>Bacillati</taxon>
        <taxon>Cyanobacteriota</taxon>
        <taxon>Cyanophyceae</taxon>
        <taxon>Leptolyngbyales</taxon>
        <taxon>Leptolyngbyaceae</taxon>
        <taxon>Phormidesmis</taxon>
    </lineage>
</organism>
<protein>
    <submittedName>
        <fullName evidence="1">Uncharacterized protein</fullName>
    </submittedName>
</protein>
<evidence type="ECO:0000313" key="2">
    <source>
        <dbReference type="Proteomes" id="UP000050465"/>
    </source>
</evidence>
<name>A0A0N8KM82_9CYAN</name>
<reference evidence="1 2" key="1">
    <citation type="submission" date="2015-09" db="EMBL/GenBank/DDBJ databases">
        <title>Identification and resolution of microdiversity through metagenomic sequencing of parallel consortia.</title>
        <authorList>
            <person name="Nelson W.C."/>
            <person name="Romine M.F."/>
            <person name="Lindemann S.R."/>
        </authorList>
    </citation>
    <scope>NUCLEOTIDE SEQUENCE [LARGE SCALE GENOMIC DNA]</scope>
    <source>
        <strain evidence="1">Ana</strain>
    </source>
</reference>
<evidence type="ECO:0000313" key="1">
    <source>
        <dbReference type="EMBL" id="KPQ33010.1"/>
    </source>
</evidence>
<proteinExistence type="predicted"/>